<evidence type="ECO:0000256" key="4">
    <source>
        <dbReference type="PROSITE-ProRule" id="PRU00708"/>
    </source>
</evidence>
<feature type="domain" description="Reverse transcriptase zinc-binding" evidence="5">
    <location>
        <begin position="834"/>
        <end position="883"/>
    </location>
</feature>
<reference evidence="6" key="1">
    <citation type="journal article" date="2022" name="Cell">
        <title>Repeat-based holocentromeres influence genome architecture and karyotype evolution.</title>
        <authorList>
            <person name="Hofstatter P.G."/>
            <person name="Thangavel G."/>
            <person name="Lux T."/>
            <person name="Neumann P."/>
            <person name="Vondrak T."/>
            <person name="Novak P."/>
            <person name="Zhang M."/>
            <person name="Costa L."/>
            <person name="Castellani M."/>
            <person name="Scott A."/>
            <person name="Toegelov H."/>
            <person name="Fuchs J."/>
            <person name="Mata-Sucre Y."/>
            <person name="Dias Y."/>
            <person name="Vanzela A.L.L."/>
            <person name="Huettel B."/>
            <person name="Almeida C.C.S."/>
            <person name="Simkova H."/>
            <person name="Souza G."/>
            <person name="Pedrosa-Harand A."/>
            <person name="Macas J."/>
            <person name="Mayer K.F.X."/>
            <person name="Houben A."/>
            <person name="Marques A."/>
        </authorList>
    </citation>
    <scope>NUCLEOTIDE SEQUENCE</scope>
    <source>
        <strain evidence="6">RhyBre1mFocal</strain>
    </source>
</reference>
<dbReference type="SUPFAM" id="SSF81901">
    <property type="entry name" value="HCP-like"/>
    <property type="match status" value="1"/>
</dbReference>
<dbReference type="PANTHER" id="PTHR47936:SF1">
    <property type="entry name" value="PENTATRICOPEPTIDE REPEAT-CONTAINING PROTEIN GUN1, CHLOROPLASTIC"/>
    <property type="match status" value="1"/>
</dbReference>
<dbReference type="FunFam" id="1.25.40.10:FF:000558">
    <property type="entry name" value="Pentatricopeptide repeat-containing protein At5g39710"/>
    <property type="match status" value="1"/>
</dbReference>
<dbReference type="Pfam" id="PF12854">
    <property type="entry name" value="PPR_1"/>
    <property type="match status" value="2"/>
</dbReference>
<dbReference type="PROSITE" id="PS51375">
    <property type="entry name" value="PPR"/>
    <property type="match status" value="16"/>
</dbReference>
<dbReference type="GO" id="GO:0009507">
    <property type="term" value="C:chloroplast"/>
    <property type="evidence" value="ECO:0007669"/>
    <property type="project" value="TreeGrafter"/>
</dbReference>
<feature type="repeat" description="PPR" evidence="4">
    <location>
        <begin position="128"/>
        <end position="162"/>
    </location>
</feature>
<dbReference type="Proteomes" id="UP001151287">
    <property type="component" value="Unassembled WGS sequence"/>
</dbReference>
<evidence type="ECO:0000256" key="1">
    <source>
        <dbReference type="ARBA" id="ARBA00007626"/>
    </source>
</evidence>
<gene>
    <name evidence="6" type="ORF">LUZ63_019828</name>
</gene>
<feature type="repeat" description="PPR" evidence="4">
    <location>
        <begin position="478"/>
        <end position="512"/>
    </location>
</feature>
<dbReference type="OrthoDB" id="185373at2759"/>
<sequence length="951" mass="107666">MAPRLGLQLQLPSRFSSLSRSQPQSRASIIKTSTSTTCPHSNPTSSLASLVHSLIRDRQISNAQSLILRMIRRSSVSRSEIVTSLIATADSSSNYAFDLLIRTYVQARKLREATQVFRLLKSENIRVSVNACNSLLSGLVRLGWFELVWEVYGEVVQLGLDLNSYSLNIMVNALCKDGRLHQIDGFLVDMEKKGILPDNVTYNTLVNAYCRNLQLDKGLELLALTKQNGLKPDLAAYNSLMNGFCKNKDIGRAEMLFDEIRELRLSPNTSTFNILMGFYCTIGDSDRAIKLYKEIFQYGLVPDMVSFSNLINFFAKRGDMKRTLIYYKEMKRVGLAPDIVIYTMIIRGFCKVGAVNKAIEMRHEMTMHGIAPDIVTYNTILNGFCRRRMLTDARHMFDEMVERGVSPDFCSFTTLIHGFCQVGRVDEALNLFDRMLQLFIKPDIVTYNTLIDGSCREGDLAKASNLWEHMSAHGISPNQITYGVLINSHCEKGQVKEALGFVDEMAQNGISPNIVIYNSLVKGYCQSGNTQKAKELLEKMRDENVMPDIITHNTIINSYIKEERHSEALDLLKKMERERVEPDIITYNLLISGFGERGRMEDVDRVLMKMVSKGIQPDKATYKILMEGYAGCGNLKESLKLHEEMLQRGFVPDDNEWTGLILVWTVNLVQSTEKKADLLSFRVASLPQPFMHPSLCCLSLCAHALASVANFCTDPALQKKSQNGSLALRDRMLANQHIYAKGCSEQLIRHCLPIGETGDRGPLLGVAENFLEFLNKAPDSSLDLNKAAEALKIVPTTSALWTTRRPGERLLEGKFLDFSIESKEYVLLQIYAFCEISHGRLLTQDRLLKRQIQVEPRCFFCLQRTYETANHLLLDCPVSKQLWNRLQSSLNFTTLPTAGSSCLQALLHVFKLLKRNTLMATIVATTFWAIWIERNNRIFRKESQPLESRND</sequence>
<evidence type="ECO:0000256" key="3">
    <source>
        <dbReference type="ARBA" id="ARBA00022946"/>
    </source>
</evidence>
<dbReference type="PANTHER" id="PTHR47936">
    <property type="entry name" value="PPR_LONG DOMAIN-CONTAINING PROTEIN"/>
    <property type="match status" value="1"/>
</dbReference>
<feature type="repeat" description="PPR" evidence="4">
    <location>
        <begin position="338"/>
        <end position="372"/>
    </location>
</feature>
<keyword evidence="7" id="KW-1185">Reference proteome</keyword>
<dbReference type="InterPro" id="IPR026960">
    <property type="entry name" value="RVT-Znf"/>
</dbReference>
<feature type="repeat" description="PPR" evidence="4">
    <location>
        <begin position="198"/>
        <end position="232"/>
    </location>
</feature>
<evidence type="ECO:0000313" key="7">
    <source>
        <dbReference type="Proteomes" id="UP001151287"/>
    </source>
</evidence>
<comment type="similarity">
    <text evidence="1">Belongs to the PPR family. P subfamily.</text>
</comment>
<feature type="repeat" description="PPR" evidence="4">
    <location>
        <begin position="303"/>
        <end position="337"/>
    </location>
</feature>
<feature type="repeat" description="PPR" evidence="4">
    <location>
        <begin position="513"/>
        <end position="547"/>
    </location>
</feature>
<dbReference type="Gene3D" id="1.25.40.10">
    <property type="entry name" value="Tetratricopeptide repeat domain"/>
    <property type="match status" value="6"/>
</dbReference>
<dbReference type="EMBL" id="JAMQYH010000005">
    <property type="protein sequence ID" value="KAJ1688438.1"/>
    <property type="molecule type" value="Genomic_DNA"/>
</dbReference>
<dbReference type="AlphaFoldDB" id="A0A9Q0HJV4"/>
<dbReference type="GO" id="GO:0031930">
    <property type="term" value="P:mitochondria-nucleus signaling pathway"/>
    <property type="evidence" value="ECO:0007669"/>
    <property type="project" value="TreeGrafter"/>
</dbReference>
<name>A0A9Q0HJV4_9POAL</name>
<feature type="repeat" description="PPR" evidence="4">
    <location>
        <begin position="233"/>
        <end position="267"/>
    </location>
</feature>
<evidence type="ECO:0000313" key="6">
    <source>
        <dbReference type="EMBL" id="KAJ1688438.1"/>
    </source>
</evidence>
<accession>A0A9Q0HJV4</accession>
<keyword evidence="3" id="KW-0809">Transit peptide</keyword>
<organism evidence="6 7">
    <name type="scientific">Rhynchospora breviuscula</name>
    <dbReference type="NCBI Taxonomy" id="2022672"/>
    <lineage>
        <taxon>Eukaryota</taxon>
        <taxon>Viridiplantae</taxon>
        <taxon>Streptophyta</taxon>
        <taxon>Embryophyta</taxon>
        <taxon>Tracheophyta</taxon>
        <taxon>Spermatophyta</taxon>
        <taxon>Magnoliopsida</taxon>
        <taxon>Liliopsida</taxon>
        <taxon>Poales</taxon>
        <taxon>Cyperaceae</taxon>
        <taxon>Cyperoideae</taxon>
        <taxon>Rhynchosporeae</taxon>
        <taxon>Rhynchospora</taxon>
    </lineage>
</organism>
<evidence type="ECO:0000259" key="5">
    <source>
        <dbReference type="Pfam" id="PF13966"/>
    </source>
</evidence>
<feature type="repeat" description="PPR" evidence="4">
    <location>
        <begin position="268"/>
        <end position="302"/>
    </location>
</feature>
<dbReference type="NCBIfam" id="TIGR00756">
    <property type="entry name" value="PPR"/>
    <property type="match status" value="14"/>
</dbReference>
<proteinExistence type="inferred from homology"/>
<dbReference type="Pfam" id="PF01535">
    <property type="entry name" value="PPR"/>
    <property type="match status" value="3"/>
</dbReference>
<feature type="repeat" description="PPR" evidence="4">
    <location>
        <begin position="618"/>
        <end position="652"/>
    </location>
</feature>
<keyword evidence="2" id="KW-0677">Repeat</keyword>
<feature type="repeat" description="PPR" evidence="4">
    <location>
        <begin position="408"/>
        <end position="442"/>
    </location>
</feature>
<dbReference type="InterPro" id="IPR011990">
    <property type="entry name" value="TPR-like_helical_dom_sf"/>
</dbReference>
<feature type="repeat" description="PPR" evidence="4">
    <location>
        <begin position="548"/>
        <end position="582"/>
    </location>
</feature>
<feature type="repeat" description="PPR" evidence="4">
    <location>
        <begin position="443"/>
        <end position="477"/>
    </location>
</feature>
<feature type="repeat" description="PPR" evidence="4">
    <location>
        <begin position="163"/>
        <end position="197"/>
    </location>
</feature>
<feature type="repeat" description="PPR" evidence="4">
    <location>
        <begin position="93"/>
        <end position="127"/>
    </location>
</feature>
<feature type="repeat" description="PPR" evidence="4">
    <location>
        <begin position="583"/>
        <end position="617"/>
    </location>
</feature>
<protein>
    <recommendedName>
        <fullName evidence="5">Reverse transcriptase zinc-binding domain-containing protein</fullName>
    </recommendedName>
</protein>
<dbReference type="Pfam" id="PF13041">
    <property type="entry name" value="PPR_2"/>
    <property type="match status" value="5"/>
</dbReference>
<dbReference type="GO" id="GO:0010019">
    <property type="term" value="P:chloroplast-nucleus signaling pathway"/>
    <property type="evidence" value="ECO:0007669"/>
    <property type="project" value="TreeGrafter"/>
</dbReference>
<evidence type="ECO:0000256" key="2">
    <source>
        <dbReference type="ARBA" id="ARBA00022737"/>
    </source>
</evidence>
<dbReference type="Pfam" id="PF13966">
    <property type="entry name" value="zf-RVT"/>
    <property type="match status" value="1"/>
</dbReference>
<feature type="repeat" description="PPR" evidence="4">
    <location>
        <begin position="373"/>
        <end position="407"/>
    </location>
</feature>
<dbReference type="InterPro" id="IPR002885">
    <property type="entry name" value="PPR_rpt"/>
</dbReference>
<comment type="caution">
    <text evidence="6">The sequence shown here is derived from an EMBL/GenBank/DDBJ whole genome shotgun (WGS) entry which is preliminary data.</text>
</comment>